<keyword evidence="2" id="KW-1185">Reference proteome</keyword>
<dbReference type="Gene3D" id="3.40.50.300">
    <property type="entry name" value="P-loop containing nucleotide triphosphate hydrolases"/>
    <property type="match status" value="1"/>
</dbReference>
<dbReference type="InterPro" id="IPR027417">
    <property type="entry name" value="P-loop_NTPase"/>
</dbReference>
<name>A0AAW1X300_RUBAR</name>
<dbReference type="EMBL" id="JBEDUW010000005">
    <property type="protein sequence ID" value="KAK9930681.1"/>
    <property type="molecule type" value="Genomic_DNA"/>
</dbReference>
<gene>
    <name evidence="1" type="ORF">M0R45_027710</name>
</gene>
<protein>
    <submittedName>
        <fullName evidence="1">Uncharacterized protein</fullName>
    </submittedName>
</protein>
<evidence type="ECO:0000313" key="1">
    <source>
        <dbReference type="EMBL" id="KAK9930681.1"/>
    </source>
</evidence>
<reference evidence="1 2" key="1">
    <citation type="journal article" date="2023" name="G3 (Bethesda)">
        <title>A chromosome-length genome assembly and annotation of blackberry (Rubus argutus, cv. 'Hillquist').</title>
        <authorList>
            <person name="Bruna T."/>
            <person name="Aryal R."/>
            <person name="Dudchenko O."/>
            <person name="Sargent D.J."/>
            <person name="Mead D."/>
            <person name="Buti M."/>
            <person name="Cavallini A."/>
            <person name="Hytonen T."/>
            <person name="Andres J."/>
            <person name="Pham M."/>
            <person name="Weisz D."/>
            <person name="Mascagni F."/>
            <person name="Usai G."/>
            <person name="Natali L."/>
            <person name="Bassil N."/>
            <person name="Fernandez G.E."/>
            <person name="Lomsadze A."/>
            <person name="Armour M."/>
            <person name="Olukolu B."/>
            <person name="Poorten T."/>
            <person name="Britton C."/>
            <person name="Davik J."/>
            <person name="Ashrafi H."/>
            <person name="Aiden E.L."/>
            <person name="Borodovsky M."/>
            <person name="Worthington M."/>
        </authorList>
    </citation>
    <scope>NUCLEOTIDE SEQUENCE [LARGE SCALE GENOMIC DNA]</scope>
    <source>
        <strain evidence="1">PI 553951</strain>
    </source>
</reference>
<proteinExistence type="predicted"/>
<organism evidence="1 2">
    <name type="scientific">Rubus argutus</name>
    <name type="common">Southern blackberry</name>
    <dbReference type="NCBI Taxonomy" id="59490"/>
    <lineage>
        <taxon>Eukaryota</taxon>
        <taxon>Viridiplantae</taxon>
        <taxon>Streptophyta</taxon>
        <taxon>Embryophyta</taxon>
        <taxon>Tracheophyta</taxon>
        <taxon>Spermatophyta</taxon>
        <taxon>Magnoliopsida</taxon>
        <taxon>eudicotyledons</taxon>
        <taxon>Gunneridae</taxon>
        <taxon>Pentapetalae</taxon>
        <taxon>rosids</taxon>
        <taxon>fabids</taxon>
        <taxon>Rosales</taxon>
        <taxon>Rosaceae</taxon>
        <taxon>Rosoideae</taxon>
        <taxon>Rosoideae incertae sedis</taxon>
        <taxon>Rubus</taxon>
    </lineage>
</organism>
<sequence>MTILLHYYTRAKSSRKGLGFFLVVTCNHAQRLRRLPFLIPSSTPFVTVFQSSSPKHDGATLWSTRRQNADYVEILVPALEPRFDVDGEESAGDGSISCMPDWAQPVFADVESLNQVQSRVYERALFSQENLLVCAPFLPGETTQVALLPILEQVKDVKGNYVIAYVVPTDRLLSISIYKPYR</sequence>
<dbReference type="Proteomes" id="UP001457282">
    <property type="component" value="Unassembled WGS sequence"/>
</dbReference>
<dbReference type="AlphaFoldDB" id="A0AAW1X300"/>
<comment type="caution">
    <text evidence="1">The sequence shown here is derived from an EMBL/GenBank/DDBJ whole genome shotgun (WGS) entry which is preliminary data.</text>
</comment>
<accession>A0AAW1X300</accession>
<evidence type="ECO:0000313" key="2">
    <source>
        <dbReference type="Proteomes" id="UP001457282"/>
    </source>
</evidence>